<dbReference type="GO" id="GO:0046872">
    <property type="term" value="F:metal ion binding"/>
    <property type="evidence" value="ECO:0007669"/>
    <property type="project" value="UniProtKB-UniRule"/>
</dbReference>
<dbReference type="SFLD" id="SFLDF00288">
    <property type="entry name" value="HemN-like__clustered_with_nucl"/>
    <property type="match status" value="1"/>
</dbReference>
<evidence type="ECO:0000256" key="5">
    <source>
        <dbReference type="ARBA" id="ARBA00022691"/>
    </source>
</evidence>
<dbReference type="InterPro" id="IPR006638">
    <property type="entry name" value="Elp3/MiaA/NifB-like_rSAM"/>
</dbReference>
<evidence type="ECO:0000256" key="1">
    <source>
        <dbReference type="ARBA" id="ARBA00001966"/>
    </source>
</evidence>
<dbReference type="InterPro" id="IPR058240">
    <property type="entry name" value="rSAM_sf"/>
</dbReference>
<comment type="cofactor">
    <cofactor evidence="1">
        <name>[4Fe-4S] cluster</name>
        <dbReference type="ChEBI" id="CHEBI:49883"/>
    </cofactor>
</comment>
<evidence type="ECO:0000313" key="12">
    <source>
        <dbReference type="EMBL" id="KIX15930.1"/>
    </source>
</evidence>
<dbReference type="SFLD" id="SFLDG01082">
    <property type="entry name" value="B12-binding_domain_containing"/>
    <property type="match status" value="1"/>
</dbReference>
<dbReference type="SMART" id="SM00729">
    <property type="entry name" value="Elp3"/>
    <property type="match status" value="1"/>
</dbReference>
<keyword evidence="13" id="KW-1185">Reference proteome</keyword>
<dbReference type="Gene3D" id="3.20.20.70">
    <property type="entry name" value="Aldolase class I"/>
    <property type="match status" value="1"/>
</dbReference>
<proteinExistence type="inferred from homology"/>
<dbReference type="GO" id="GO:0006779">
    <property type="term" value="P:porphyrin-containing compound biosynthetic process"/>
    <property type="evidence" value="ECO:0007669"/>
    <property type="project" value="InterPro"/>
</dbReference>
<evidence type="ECO:0000256" key="3">
    <source>
        <dbReference type="ARBA" id="ARBA00017228"/>
    </source>
</evidence>
<keyword evidence="10" id="KW-0004">4Fe-4S</keyword>
<keyword evidence="10" id="KW-0963">Cytoplasm</keyword>
<evidence type="ECO:0000256" key="10">
    <source>
        <dbReference type="RuleBase" id="RU364116"/>
    </source>
</evidence>
<name>A0A0D2K2U0_9BACT</name>
<dbReference type="PATRIC" id="fig|1429043.3.peg.289"/>
<dbReference type="GO" id="GO:0051539">
    <property type="term" value="F:4 iron, 4 sulfur cluster binding"/>
    <property type="evidence" value="ECO:0007669"/>
    <property type="project" value="UniProtKB-UniRule"/>
</dbReference>
<dbReference type="RefSeq" id="WP_044346212.1">
    <property type="nucleotide sequence ID" value="NZ_AZAC01000001.1"/>
</dbReference>
<comment type="caution">
    <text evidence="12">The sequence shown here is derived from an EMBL/GenBank/DDBJ whole genome shotgun (WGS) entry which is preliminary data.</text>
</comment>
<accession>A0A0D2K2U0</accession>
<dbReference type="SFLD" id="SFLDS00029">
    <property type="entry name" value="Radical_SAM"/>
    <property type="match status" value="1"/>
</dbReference>
<comment type="function">
    <text evidence="10">Probably acts as a heme chaperone, transferring heme to an unknown acceptor. Binds one molecule of heme per monomer, possibly covalently. Binds 1 [4Fe-4S] cluster. The cluster is coordinated with 3 cysteines and an exchangeable S-adenosyl-L-methionine.</text>
</comment>
<evidence type="ECO:0000256" key="2">
    <source>
        <dbReference type="ARBA" id="ARBA00006100"/>
    </source>
</evidence>
<protein>
    <recommendedName>
        <fullName evidence="3 10">Heme chaperone HemW</fullName>
    </recommendedName>
</protein>
<evidence type="ECO:0000256" key="8">
    <source>
        <dbReference type="ARBA" id="ARBA00023014"/>
    </source>
</evidence>
<dbReference type="Pfam" id="PF04055">
    <property type="entry name" value="Radical_SAM"/>
    <property type="match status" value="1"/>
</dbReference>
<keyword evidence="8 10" id="KW-0411">Iron-sulfur</keyword>
<dbReference type="STRING" id="1429043.X474_01360"/>
<dbReference type="PANTHER" id="PTHR13932:SF5">
    <property type="entry name" value="RADICAL S-ADENOSYL METHIONINE DOMAIN-CONTAINING PROTEIN 1, MITOCHONDRIAL"/>
    <property type="match status" value="1"/>
</dbReference>
<dbReference type="Proteomes" id="UP000032233">
    <property type="component" value="Unassembled WGS sequence"/>
</dbReference>
<dbReference type="InterPro" id="IPR010723">
    <property type="entry name" value="HemN_C"/>
</dbReference>
<dbReference type="PANTHER" id="PTHR13932">
    <property type="entry name" value="COPROPORPHYRINIGEN III OXIDASE"/>
    <property type="match status" value="1"/>
</dbReference>
<evidence type="ECO:0000313" key="13">
    <source>
        <dbReference type="Proteomes" id="UP000032233"/>
    </source>
</evidence>
<evidence type="ECO:0000256" key="7">
    <source>
        <dbReference type="ARBA" id="ARBA00023004"/>
    </source>
</evidence>
<dbReference type="GO" id="GO:0005737">
    <property type="term" value="C:cytoplasm"/>
    <property type="evidence" value="ECO:0007669"/>
    <property type="project" value="UniProtKB-SubCell"/>
</dbReference>
<keyword evidence="7 10" id="KW-0408">Iron</keyword>
<dbReference type="NCBIfam" id="TIGR00539">
    <property type="entry name" value="hemN_rel"/>
    <property type="match status" value="1"/>
</dbReference>
<dbReference type="SFLD" id="SFLDF00562">
    <property type="entry name" value="HemN-like__clustered_with_heat"/>
    <property type="match status" value="1"/>
</dbReference>
<dbReference type="AlphaFoldDB" id="A0A0D2K2U0"/>
<dbReference type="CDD" id="cd01335">
    <property type="entry name" value="Radical_SAM"/>
    <property type="match status" value="1"/>
</dbReference>
<dbReference type="GO" id="GO:0004109">
    <property type="term" value="F:coproporphyrinogen oxidase activity"/>
    <property type="evidence" value="ECO:0007669"/>
    <property type="project" value="InterPro"/>
</dbReference>
<dbReference type="SUPFAM" id="SSF102114">
    <property type="entry name" value="Radical SAM enzymes"/>
    <property type="match status" value="1"/>
</dbReference>
<dbReference type="SFLD" id="SFLDG01065">
    <property type="entry name" value="anaerobic_coproporphyrinogen-I"/>
    <property type="match status" value="1"/>
</dbReference>
<evidence type="ECO:0000256" key="6">
    <source>
        <dbReference type="ARBA" id="ARBA00022723"/>
    </source>
</evidence>
<keyword evidence="9 10" id="KW-0143">Chaperone</keyword>
<dbReference type="InParanoid" id="A0A0D2K2U0"/>
<organism evidence="12 13">
    <name type="scientific">Dethiosulfatarculus sandiegensis</name>
    <dbReference type="NCBI Taxonomy" id="1429043"/>
    <lineage>
        <taxon>Bacteria</taxon>
        <taxon>Pseudomonadati</taxon>
        <taxon>Thermodesulfobacteriota</taxon>
        <taxon>Desulfarculia</taxon>
        <taxon>Desulfarculales</taxon>
        <taxon>Desulfarculaceae</taxon>
        <taxon>Dethiosulfatarculus</taxon>
    </lineage>
</organism>
<feature type="domain" description="Radical SAM core" evidence="11">
    <location>
        <begin position="1"/>
        <end position="232"/>
    </location>
</feature>
<dbReference type="InterPro" id="IPR007197">
    <property type="entry name" value="rSAM"/>
</dbReference>
<evidence type="ECO:0000256" key="4">
    <source>
        <dbReference type="ARBA" id="ARBA00022617"/>
    </source>
</evidence>
<dbReference type="InterPro" id="IPR034505">
    <property type="entry name" value="Coproporphyrinogen-III_oxidase"/>
</dbReference>
<sequence length="384" mass="42931">MTEPELGLYLHLPHCPYRCPYCDFFAKVFDPKEARLLDQALFKHIELLKGYKLDRPLDTVFFGGGTPTMRPAGFLSRLLAKVSQTLGIKAGAEISLEANPGTLSAGKLKSLRQAGFNRLSLGAQTFSRKLLTSLGRRHSPDQIRHCFQEARKAGFTNINLDLIYGLPGQTPKMLGKDLKTALELECDHLSLYELTLAPETPFGKRYTKDQPPLPLMADILTMEAAAREILPQGGLRRYEVSNYAVEGKKCRHNQSTWRGGYYLALGPGAHGHLKGRRWCINPEINEYQKSILKQKEPFLFEENLSLSQQALERIMLGLRTLEGVDLAGLADLIQKDPLKKYQGAIAELKRKNWAFLNGDYLVPTPKGLDMADSAAALFLDLTDT</sequence>
<keyword evidence="4 10" id="KW-0349">Heme</keyword>
<dbReference type="FunCoup" id="A0A0D2K2U0">
    <property type="interactions" value="588"/>
</dbReference>
<dbReference type="Pfam" id="PF06969">
    <property type="entry name" value="HemN_C"/>
    <property type="match status" value="1"/>
</dbReference>
<gene>
    <name evidence="12" type="ORF">X474_01360</name>
</gene>
<dbReference type="InterPro" id="IPR013785">
    <property type="entry name" value="Aldolase_TIM"/>
</dbReference>
<dbReference type="InterPro" id="IPR004559">
    <property type="entry name" value="HemW-like"/>
</dbReference>
<keyword evidence="5 10" id="KW-0949">S-adenosyl-L-methionine</keyword>
<dbReference type="PROSITE" id="PS51918">
    <property type="entry name" value="RADICAL_SAM"/>
    <property type="match status" value="1"/>
</dbReference>
<dbReference type="EMBL" id="AZAC01000001">
    <property type="protein sequence ID" value="KIX15930.1"/>
    <property type="molecule type" value="Genomic_DNA"/>
</dbReference>
<evidence type="ECO:0000259" key="11">
    <source>
        <dbReference type="PROSITE" id="PS51918"/>
    </source>
</evidence>
<comment type="subcellular location">
    <subcellularLocation>
        <location evidence="10">Cytoplasm</location>
    </subcellularLocation>
</comment>
<reference evidence="12 13" key="1">
    <citation type="submission" date="2013-11" db="EMBL/GenBank/DDBJ databases">
        <title>Metagenomic analysis of a methanogenic consortium involved in long chain n-alkane degradation.</title>
        <authorList>
            <person name="Davidova I.A."/>
            <person name="Callaghan A.V."/>
            <person name="Wawrik B."/>
            <person name="Pruitt S."/>
            <person name="Marks C."/>
            <person name="Duncan K.E."/>
            <person name="Suflita J.M."/>
        </authorList>
    </citation>
    <scope>NUCLEOTIDE SEQUENCE [LARGE SCALE GENOMIC DNA]</scope>
    <source>
        <strain evidence="12 13">SPR</strain>
    </source>
</reference>
<keyword evidence="6 10" id="KW-0479">Metal-binding</keyword>
<evidence type="ECO:0000256" key="9">
    <source>
        <dbReference type="ARBA" id="ARBA00023186"/>
    </source>
</evidence>
<comment type="similarity">
    <text evidence="2">Belongs to the anaerobic coproporphyrinogen-III oxidase family. HemW subfamily.</text>
</comment>